<proteinExistence type="predicted"/>
<evidence type="ECO:0000313" key="1">
    <source>
        <dbReference type="EMBL" id="SHJ07417.1"/>
    </source>
</evidence>
<protein>
    <submittedName>
        <fullName evidence="1">Uncharacterized protein</fullName>
    </submittedName>
</protein>
<dbReference type="Proteomes" id="UP000184543">
    <property type="component" value="Unassembled WGS sequence"/>
</dbReference>
<dbReference type="EMBL" id="FQYU01000002">
    <property type="protein sequence ID" value="SHJ07417.1"/>
    <property type="molecule type" value="Genomic_DNA"/>
</dbReference>
<sequence>MSTFRNRPKDGYIHEADWQDLYSLTEHWQSDLEFYSDDLKFLRGLIDRFFLYISKKENIDRVQEIEQSLLEMDKRAAALLEKTKKHLHHLAELIDNPFTYDSHAFRTEHEHLEDEIQTFVKDFRKNRRGVFKVTEYTIDAEETVRRLHLTS</sequence>
<dbReference type="OrthoDB" id="1441145at2"/>
<dbReference type="RefSeq" id="WP_072992024.1">
    <property type="nucleotide sequence ID" value="NZ_FQYU01000002.1"/>
</dbReference>
<organism evidence="1 2">
    <name type="scientific">Pseudozobellia thermophila</name>
    <dbReference type="NCBI Taxonomy" id="192903"/>
    <lineage>
        <taxon>Bacteria</taxon>
        <taxon>Pseudomonadati</taxon>
        <taxon>Bacteroidota</taxon>
        <taxon>Flavobacteriia</taxon>
        <taxon>Flavobacteriales</taxon>
        <taxon>Flavobacteriaceae</taxon>
        <taxon>Pseudozobellia</taxon>
    </lineage>
</organism>
<evidence type="ECO:0000313" key="2">
    <source>
        <dbReference type="Proteomes" id="UP000184543"/>
    </source>
</evidence>
<gene>
    <name evidence="1" type="ORF">SAMN04488513_102755</name>
</gene>
<accession>A0A1M6GBY3</accession>
<name>A0A1M6GBY3_9FLAO</name>
<dbReference type="STRING" id="192903.SAMN04488513_102755"/>
<keyword evidence="2" id="KW-1185">Reference proteome</keyword>
<dbReference type="AlphaFoldDB" id="A0A1M6GBY3"/>
<reference evidence="2" key="1">
    <citation type="submission" date="2016-11" db="EMBL/GenBank/DDBJ databases">
        <authorList>
            <person name="Varghese N."/>
            <person name="Submissions S."/>
        </authorList>
    </citation>
    <scope>NUCLEOTIDE SEQUENCE [LARGE SCALE GENOMIC DNA]</scope>
    <source>
        <strain evidence="2">DSM 19858</strain>
    </source>
</reference>